<keyword evidence="4" id="KW-1185">Reference proteome</keyword>
<evidence type="ECO:0000256" key="1">
    <source>
        <dbReference type="ARBA" id="ARBA00023002"/>
    </source>
</evidence>
<evidence type="ECO:0000313" key="3">
    <source>
        <dbReference type="EMBL" id="BCK58655.1"/>
    </source>
</evidence>
<evidence type="ECO:0000313" key="4">
    <source>
        <dbReference type="Proteomes" id="UP000516173"/>
    </source>
</evidence>
<dbReference type="InterPro" id="IPR012349">
    <property type="entry name" value="Split_barrel_FMN-bd"/>
</dbReference>
<accession>A0A7G1KTS2</accession>
<dbReference type="InterPro" id="IPR011576">
    <property type="entry name" value="Pyridox_Oxase_N"/>
</dbReference>
<dbReference type="InterPro" id="IPR052019">
    <property type="entry name" value="F420H2_bilvrd_red/Heme_oxyg"/>
</dbReference>
<dbReference type="NCBIfam" id="TIGR03618">
    <property type="entry name" value="Rv1155_F420"/>
    <property type="match status" value="1"/>
</dbReference>
<dbReference type="GO" id="GO:0070967">
    <property type="term" value="F:coenzyme F420 binding"/>
    <property type="evidence" value="ECO:0007669"/>
    <property type="project" value="TreeGrafter"/>
</dbReference>
<reference evidence="3 4" key="1">
    <citation type="submission" date="2020-08" db="EMBL/GenBank/DDBJ databases">
        <title>Genome Sequencing of Nocardia wallacei strain FMUON74 and assembly.</title>
        <authorList>
            <person name="Toyokawa M."/>
            <person name="Uesaka K."/>
        </authorList>
    </citation>
    <scope>NUCLEOTIDE SEQUENCE [LARGE SCALE GENOMIC DNA]</scope>
    <source>
        <strain evidence="3 4">FMUON74</strain>
    </source>
</reference>
<dbReference type="AlphaFoldDB" id="A0A7G1KTS2"/>
<feature type="domain" description="Pyridoxamine 5'-phosphate oxidase N-terminal" evidence="2">
    <location>
        <begin position="19"/>
        <end position="146"/>
    </location>
</feature>
<dbReference type="PANTHER" id="PTHR35176:SF1">
    <property type="entry name" value="F420H(2)-DEPENDENT BILIVERDIN REDUCTASE"/>
    <property type="match status" value="1"/>
</dbReference>
<protein>
    <submittedName>
        <fullName evidence="3">PPOX class F420-dependent enzyme</fullName>
    </submittedName>
</protein>
<dbReference type="GO" id="GO:0016627">
    <property type="term" value="F:oxidoreductase activity, acting on the CH-CH group of donors"/>
    <property type="evidence" value="ECO:0007669"/>
    <property type="project" value="TreeGrafter"/>
</dbReference>
<evidence type="ECO:0000259" key="2">
    <source>
        <dbReference type="Pfam" id="PF01243"/>
    </source>
</evidence>
<dbReference type="PANTHER" id="PTHR35176">
    <property type="entry name" value="HEME OXYGENASE HI_0854-RELATED"/>
    <property type="match status" value="1"/>
</dbReference>
<dbReference type="GO" id="GO:0005829">
    <property type="term" value="C:cytosol"/>
    <property type="evidence" value="ECO:0007669"/>
    <property type="project" value="TreeGrafter"/>
</dbReference>
<dbReference type="KEGG" id="nwl:NWFMUON74_64270"/>
<dbReference type="Gene3D" id="2.30.110.10">
    <property type="entry name" value="Electron Transport, Fmn-binding Protein, Chain A"/>
    <property type="match status" value="1"/>
</dbReference>
<proteinExistence type="predicted"/>
<gene>
    <name evidence="3" type="ORF">NWFMUON74_64270</name>
</gene>
<sequence length="154" mass="16836">MRESAARRSYAGGMASLTDPRVREFLSHGTRTGKLAFVATDGRPVINPVWFILEGDELVFNTGKDTAKGRAIRRDPRLALCVDLEEPPFGYLQVQGVAEVSEDPDDLVRTATAIAARYMGADRAEEFGKRNGVPGELVVRLRPNKILGGFDMTG</sequence>
<name>A0A7G1KTS2_9NOCA</name>
<dbReference type="EMBL" id="AP023396">
    <property type="protein sequence ID" value="BCK58655.1"/>
    <property type="molecule type" value="Genomic_DNA"/>
</dbReference>
<dbReference type="Pfam" id="PF01243">
    <property type="entry name" value="PNPOx_N"/>
    <property type="match status" value="1"/>
</dbReference>
<dbReference type="InterPro" id="IPR019920">
    <property type="entry name" value="F420-binding_dom_put"/>
</dbReference>
<keyword evidence="1" id="KW-0560">Oxidoreductase</keyword>
<dbReference type="Proteomes" id="UP000516173">
    <property type="component" value="Chromosome"/>
</dbReference>
<dbReference type="SUPFAM" id="SSF50475">
    <property type="entry name" value="FMN-binding split barrel"/>
    <property type="match status" value="1"/>
</dbReference>
<organism evidence="3 4">
    <name type="scientific">Nocardia wallacei</name>
    <dbReference type="NCBI Taxonomy" id="480035"/>
    <lineage>
        <taxon>Bacteria</taxon>
        <taxon>Bacillati</taxon>
        <taxon>Actinomycetota</taxon>
        <taxon>Actinomycetes</taxon>
        <taxon>Mycobacteriales</taxon>
        <taxon>Nocardiaceae</taxon>
        <taxon>Nocardia</taxon>
    </lineage>
</organism>